<keyword evidence="3" id="KW-0109">Calcium transport</keyword>
<comment type="catalytic activity">
    <reaction evidence="13">
        <text>Ca(2+)(in) = Ca(2+)(out)</text>
        <dbReference type="Rhea" id="RHEA:29671"/>
        <dbReference type="ChEBI" id="CHEBI:29108"/>
    </reaction>
</comment>
<dbReference type="PROSITE" id="PS50222">
    <property type="entry name" value="EF_HAND_2"/>
    <property type="match status" value="1"/>
</dbReference>
<dbReference type="InterPro" id="IPR035910">
    <property type="entry name" value="RyR/IP3R_RIH_dom_sf"/>
</dbReference>
<dbReference type="GO" id="GO:0014808">
    <property type="term" value="P:release of sequestered calcium ion into cytosol by sarcoplasmic reticulum"/>
    <property type="evidence" value="ECO:0007669"/>
    <property type="project" value="TreeGrafter"/>
</dbReference>
<dbReference type="Gene3D" id="2.60.120.920">
    <property type="match status" value="3"/>
</dbReference>
<evidence type="ECO:0000313" key="17">
    <source>
        <dbReference type="EMBL" id="KAG7158035.1"/>
    </source>
</evidence>
<organism evidence="17 18">
    <name type="scientific">Homarus americanus</name>
    <name type="common">American lobster</name>
    <dbReference type="NCBI Taxonomy" id="6706"/>
    <lineage>
        <taxon>Eukaryota</taxon>
        <taxon>Metazoa</taxon>
        <taxon>Ecdysozoa</taxon>
        <taxon>Arthropoda</taxon>
        <taxon>Crustacea</taxon>
        <taxon>Multicrustacea</taxon>
        <taxon>Malacostraca</taxon>
        <taxon>Eumalacostraca</taxon>
        <taxon>Eucarida</taxon>
        <taxon>Decapoda</taxon>
        <taxon>Pleocyemata</taxon>
        <taxon>Astacidea</taxon>
        <taxon>Nephropoidea</taxon>
        <taxon>Nephropidae</taxon>
        <taxon>Homarus</taxon>
    </lineage>
</organism>
<feature type="domain" description="B30.2/SPRY" evidence="15">
    <location>
        <begin position="135"/>
        <end position="360"/>
    </location>
</feature>
<dbReference type="InterPro" id="IPR035762">
    <property type="entry name" value="SPRY3_RyR"/>
</dbReference>
<evidence type="ECO:0000256" key="4">
    <source>
        <dbReference type="ARBA" id="ARBA00022673"/>
    </source>
</evidence>
<dbReference type="InterPro" id="IPR035761">
    <property type="entry name" value="SPRY1_RyR"/>
</dbReference>
<dbReference type="InterPro" id="IPR015925">
    <property type="entry name" value="Ryanodine_IP3_receptor"/>
</dbReference>
<keyword evidence="12" id="KW-0407">Ion channel</keyword>
<dbReference type="Gene3D" id="1.10.490.160">
    <property type="match status" value="2"/>
</dbReference>
<dbReference type="Gene3D" id="6.20.350.10">
    <property type="match status" value="1"/>
</dbReference>
<evidence type="ECO:0000256" key="2">
    <source>
        <dbReference type="ARBA" id="ARBA00022448"/>
    </source>
</evidence>
<dbReference type="InterPro" id="IPR013320">
    <property type="entry name" value="ConA-like_dom_sf"/>
</dbReference>
<dbReference type="Pfam" id="PF02026">
    <property type="entry name" value="RyR"/>
    <property type="match status" value="4"/>
</dbReference>
<dbReference type="GO" id="GO:0005219">
    <property type="term" value="F:ryanodine-sensitive calcium-release channel activity"/>
    <property type="evidence" value="ECO:0007669"/>
    <property type="project" value="InterPro"/>
</dbReference>
<feature type="compositionally biased region" description="Acidic residues" evidence="14">
    <location>
        <begin position="3381"/>
        <end position="3398"/>
    </location>
</feature>
<keyword evidence="18" id="KW-1185">Reference proteome</keyword>
<dbReference type="Pfam" id="PF13499">
    <property type="entry name" value="EF-hand_7"/>
    <property type="match status" value="1"/>
</dbReference>
<comment type="subcellular location">
    <subcellularLocation>
        <location evidence="1">Sarcoplasmic reticulum membrane</location>
        <topology evidence="1">Multi-pass membrane protein</topology>
    </subcellularLocation>
</comment>
<dbReference type="PROSITE" id="PS00018">
    <property type="entry name" value="EF_HAND_1"/>
    <property type="match status" value="2"/>
</dbReference>
<evidence type="ECO:0000256" key="5">
    <source>
        <dbReference type="ARBA" id="ARBA00022692"/>
    </source>
</evidence>
<feature type="region of interest" description="Disordered" evidence="14">
    <location>
        <begin position="916"/>
        <end position="1018"/>
    </location>
</feature>
<dbReference type="PROSITE" id="PS50188">
    <property type="entry name" value="B302_SPRY"/>
    <property type="match status" value="2"/>
</dbReference>
<dbReference type="InterPro" id="IPR003877">
    <property type="entry name" value="SPRY_dom"/>
</dbReference>
<evidence type="ECO:0000256" key="8">
    <source>
        <dbReference type="ARBA" id="ARBA00022989"/>
    </source>
</evidence>
<feature type="compositionally biased region" description="Basic and acidic residues" evidence="14">
    <location>
        <begin position="975"/>
        <end position="985"/>
    </location>
</feature>
<dbReference type="InterPro" id="IPR003032">
    <property type="entry name" value="Ryanodine_rcpt"/>
</dbReference>
<keyword evidence="5" id="KW-0812">Transmembrane</keyword>
<evidence type="ECO:0000256" key="11">
    <source>
        <dbReference type="ARBA" id="ARBA00023286"/>
    </source>
</evidence>
<feature type="domain" description="EF-hand" evidence="16">
    <location>
        <begin position="3714"/>
        <end position="3749"/>
    </location>
</feature>
<feature type="domain" description="B30.2/SPRY" evidence="15">
    <location>
        <begin position="573"/>
        <end position="773"/>
    </location>
</feature>
<evidence type="ECO:0000256" key="9">
    <source>
        <dbReference type="ARBA" id="ARBA00023065"/>
    </source>
</evidence>
<keyword evidence="11" id="KW-1071">Ligand-gated ion channel</keyword>
<dbReference type="FunFam" id="2.60.120.920:FF:000069">
    <property type="entry name" value="Ryanodine receptor 44F"/>
    <property type="match status" value="1"/>
</dbReference>
<dbReference type="Gene3D" id="1.10.238.10">
    <property type="entry name" value="EF-hand"/>
    <property type="match status" value="1"/>
</dbReference>
<feature type="region of interest" description="Disordered" evidence="14">
    <location>
        <begin position="3378"/>
        <end position="3402"/>
    </location>
</feature>
<dbReference type="FunFam" id="1.10.490.160:FF:000003">
    <property type="entry name" value="Ryanodine receptor, isoform E"/>
    <property type="match status" value="1"/>
</dbReference>
<dbReference type="InterPro" id="IPR013662">
    <property type="entry name" value="RIH_assoc-dom"/>
</dbReference>
<dbReference type="PANTHER" id="PTHR46399">
    <property type="entry name" value="B30.2/SPRY DOMAIN-CONTAINING PROTEIN"/>
    <property type="match status" value="1"/>
</dbReference>
<dbReference type="GO" id="GO:0005509">
    <property type="term" value="F:calcium ion binding"/>
    <property type="evidence" value="ECO:0007669"/>
    <property type="project" value="InterPro"/>
</dbReference>
<dbReference type="Gene3D" id="1.25.10.30">
    <property type="entry name" value="IP3 receptor type 1 binding core, RIH domain"/>
    <property type="match status" value="1"/>
</dbReference>
<evidence type="ECO:0000313" key="18">
    <source>
        <dbReference type="Proteomes" id="UP000747542"/>
    </source>
</evidence>
<dbReference type="SUPFAM" id="SSF49899">
    <property type="entry name" value="Concanavalin A-like lectins/glucanases"/>
    <property type="match status" value="2"/>
</dbReference>
<dbReference type="CDD" id="cd12879">
    <property type="entry name" value="SPRY3_RyR"/>
    <property type="match status" value="1"/>
</dbReference>
<dbReference type="Pfam" id="PF01365">
    <property type="entry name" value="RYDR_ITPR"/>
    <property type="match status" value="2"/>
</dbReference>
<name>A0A8J5JM50_HOMAM</name>
<evidence type="ECO:0000256" key="12">
    <source>
        <dbReference type="ARBA" id="ARBA00023303"/>
    </source>
</evidence>
<dbReference type="InterPro" id="IPR002048">
    <property type="entry name" value="EF_hand_dom"/>
</dbReference>
<feature type="region of interest" description="Disordered" evidence="14">
    <location>
        <begin position="3033"/>
        <end position="3066"/>
    </location>
</feature>
<evidence type="ECO:0000256" key="10">
    <source>
        <dbReference type="ARBA" id="ARBA00023136"/>
    </source>
</evidence>
<dbReference type="InterPro" id="IPR043136">
    <property type="entry name" value="B30.2/SPRY_sf"/>
</dbReference>
<feature type="compositionally biased region" description="Basic residues" evidence="14">
    <location>
        <begin position="3050"/>
        <end position="3062"/>
    </location>
</feature>
<comment type="caution">
    <text evidence="17">The sequence shown here is derived from an EMBL/GenBank/DDBJ whole genome shotgun (WGS) entry which is preliminary data.</text>
</comment>
<dbReference type="InterPro" id="IPR018247">
    <property type="entry name" value="EF_Hand_1_Ca_BS"/>
</dbReference>
<sequence>MINCLEDLINYFAYPSDDLEHNERQVSLRALRNRQDLFQEEGILNLILDAIDKITLITQQGYLVALAGEEAGQDWDIISGYLYQLLAAVIKGNHTNCSQFANSHRLNWLFSRLGSAGEGTGMLDVLHCVLMDSPEALNVMKEEHIKVIIALLEKYGRDPKVLDVLCSLCVGNGTAVRSSQNNICDYLLPGRNLLLQTQLVDHVSSARPNIFVGFVEGSAIYQKWYFEVTLDHIEQTSHLPPHLRLGWANTKGYVSYPGGGEKWGGNGVGDDLYSFGFDGSFLWTGGRYTLANPIDSLPLIKKGDVIGCALDLTVPIITFYVNGRQVNGAFTGFNLDGMFFPVVSASAKLSARFLLGGEHGRLKYPPPEAHSSVSECLLPFQTLTIDPCFYFGDQHKGTLAGPLLIQDDLVFVPKPVDTSAIQLAAYIEQVRDKLAENIHEMWAMNKIEQGWTYSERRDDLRLHHPCLTSFEKLPPSEKRYDATLALQTLKTVLSLGYHITMDKPPSRIRSVRLPNDPFLQSNGYKPQPLDLSQISLTSKLEELVDQLAENTHNIWARERIMQGWTYGLNEDPDMRRSPHLVSYGNVDEAIKKANRDTASETIRTLLVYGYILEAPTGDQADAAAAAQVSHKRGTPHRTYRLEKTNAVTSGKWYFEMEVLTSGPMRVGWIETGSPPGTELGCDDKSWAFDGFRHMKHHMGTTEPYGRLAQPGDVVGVMLDQHDKTISFSLNGELMMDASGSETAFSDVHGEAFVPACTLGVGQKAHLVFGQDINQLKFFTTYGLQEGYEPFCVNMERPVTYWYTKDQPIFENNEELQESTIDVTRIPAGSETPPCLKIASKMFEQCEKANWEFLRVSLPVVCDQVFIDEEEKAVRWQEVRNRQHRLQHGDVQPSIAFQSSLVDTGFSLSDIKELHYSNEEGVEADEGIARKTAPVEKTTPEPGTLTAEVQADTQEATPEPAERKKRGKSPFRFFSKKREASADRSRSKGRTPEPSSNSLEVPRPGRKNRSPSVRLSQGIETKLVPPAIPERQGATEELREEELFDPECLKLMNEYFYGVRIFPGQDPAHVYIGWVTTQYHIHDTAFDQSKVRSVIVQEYTEEGHIQNAVERHSCYMFRADELHAEVTSDTGSKGASQGMFIGCFIDTSTGFITLQCDGKDTRHKYRMEPGTKLFPGVFLEPTSKEVLQIELGRTPNTLPLSAAVLQNSDKHVVPQMPPRLKVQILKPYQWSRVPNTSLRIHALKLSDIRGWSMLAEDSVPMLALHIPEEDRCIDILELIEYDKLLSFHSHTLALYCAVCYQSNYRAAHTLCSHVDQKQLLYAMQSEYMSGPLRMGFYNLLIALHLESFANTMEVTHNEFIVPLSSELKEIYSEEGMGNSMSAIHTESVRPVMSMSDITHLVNPETISIHSTHVSSTNIETIKGLSSPYFPLDVAREFVMNALAEAVKTNQIHNRDSIGGSNENLFVPLLKLVDKLLLVGILQDDDIKRLLLMIDPQTWDPDFEPEGKDENRIGILSMEVAEGVKLQLCYVLHHLLDVQKRHRVESLIAFAQDYIQQDQLRRYIEIKQSDLPSSVAARKTREFRCPPREQMNAILGFKNLTDEELEETPCGEDLRKELQNFHEQLRAKAKIPGSEEVGESEEVPPPESKGVVAKFLGILGGAKEEITETAPPEPVVLDAADKFKKVLVETIVRWASESFIETPVLIREMFSLLLRQYNSIGEMMAALERTYVISSNTKKDVETLWLCLSKVRALLPVQMSQEEEALMRELLWTLVNNHIFFQHPDLIRILCVHENVMAVMMNTLGRRAQAVGETQTSDGEVTQAKEKDTSHEMVVACCKFLCYFCRTGRQNQKAMFDHLPFLLENSYILLSRPSLRGTTPLDVAYSSLMDNTELALALREYHLEKIAVYLSRCGLQSNSELVERGYPDLGWDPVEGERYLDFLRFCVWVGGESVEENANLVIRLLIRKPECLGPALRGEGEGLLRAIIDGNKMSERIAAQRLGAEAEGAVPIDHPMPTGDDDEDYIDTGAAILAFYCTLVDLMGRCAPEANVIAQGKNDSLRARAILRSLVPLEDLQGVLSLRFTLSSTAAEEGRSDVPPGLIPAHKQSIVLFLERVYGMDNVELFFSLLEDAFLPDMRAATSLDKSDGSESEMGLALNRYIGNSILPALISHSSFYAEADQHAPLLDATLHTVYRLSKCKILTKGQREAVSDFLIALTREMQPAALLPLLRKLTIDVSNLSEYTTVALRLLTLHYERCGKYYGTSSNTPGTASEEEKRLTMMLFTNIFDSLAKMEYDPELFSKALPCLSAIGCSLPPDYSLTHGHEDELYNTSSCAEGPYKPTPIDTMEVQLDQDITDLIKKFSEHYHDAWASRKLESGWSYSESYSSEEKLHPRLKPYSMLSDYERERYREPVRDAIKALLAINWNIEYESTEGLSTSGREQLHRQDTSDLYNYNPQPVDMTNLTLSREMQNMAERLAENAHDIWAKRKKEELEACGGGIHPQMVPYDMLTEKEKRKDRFRSVELLKYLQFMGYRLTRAHGDGDDGGAASGAVERRFAYSLLEKLLQYLDCAAINMKLFRPSSNLSRRNSFKTSTKDVKFFSKVVLPLMEKYFSTNRNYFLAVALTTNMVGAASLREKEMVASLFCKLSNLMRIKSVCFGSDTKVTVKCLTVIVRAVDAKTLAKSLPEFVRTSMLTFFNNSAIDLEHCIHCLQEGKYAYIRGTHLKTSASLNYIQTVLLPVLTSLFDHTAACEFGQDVLLDEIQVACYKMLAALYQLGTDLSLDGGKTFMKKELNRHRPSIGNCLGAFAATFPVAYLEPMMNKNNPWSIHNRIADQSLEAQEIIVKMDTAMPTLETVLKQVEKFVEDESKHTDQPHIIDVVLPMNHVSMVTCEHMNQLLRLVLRLIMYNVGVENAPWMTRIAGYTQQIIINSSEELLRDAYLPLADRVEGQLQEEWQLLTRDIYAFYPLLIKYVDQQRNYWLKNGVPEAEDVYNRVAQIFHIWSNSQYFRREETNFISQNEIDNMTLIMPTASSRNRASAAPDAAPGGGKVKKKKKRTGGKKTSKEKELASSLMVACLKRLLPVGLNLFAGREQELVQHCKEKYLAKISESEIQDFAKTQLTLPDKYDPSDSMNWQHTLYSRLGGGRVPREEDDDKKLVPTVDDTVDRIVAMAKVLYGLHIIDHPQSSKEVWRSVVSIQRKRAVIACFRQTSLHMMPRSVVGVQAASSGDLVLPQLRAYNILGLKAERVLTSNLPHLLPAGGDLPDPRDHARATVTSNCDKFSALKSKMHRAVNLFLRTYREYWLSDENVGQEVVIEDLTQSFEEAESKKKEAEEDEGKPDQLTQLVTTFSHKATTEHTGVLAEDPLYMSYAEIMAKSCGEEEEEEGDDEGGEEDGGNEDPTAALNEQELEKQKLLFHQARLANRGVAEMVLLHVSATRGQPGEMVMTTLKLGIAILRGGNVDCQAAMLNYLKEKKDASFFLSIAGLMNSCTVLDLDAFERNTKAEGLGVGADGCAGEKNMHDAEFTCALFRFIQLTCEGHNLDWQNYLRTQAGNTTTVNVINCTVDYLLRLQESIMDFYWHYSSKEIIDPAGKSNFFKAIGVASQVFNTLTEVIQGPCVGNQQTLAHSRLWDAVGGFLFLFSHMQDKLSKHSSQVDLLKELLNLQKDMVIMMLSMLEGNVVNGTIGKQMVDTLVESASNVELILRYFDMFLKLRDLTSSTTFQELDMNKDGTVTPAEFKEKMEQQKNYTTEEINFLLMCCDCNHDGKIDYVEFTERFHNPAKEIGFNLAVLLTNLSEHMPNDPRLARFLETAGSVLNYFEPFLGRIEILGSSKRIERVYFEIKEENIDQWEKPQIKESKRGFFYAIVTEGDKEKLEAFVNFCEDAIFEMQHAAALMEEEDDALAKKIDADALKYLSEDEEEKTGMDLIKAKIGGVKDHMLETLSVLAPSNLKRKIKEIKQMTPAELAVGFCRLLFLMMYHSVFGIFYMSRKVWGAIMSLMQGPPVEQAEAKQQKSGPLVPLSVPALPGVMEGEPPPPPSEIKPEGEQLSLEAKPEDTLDEEKMKPMLDALAELKDDITPEQAIAAVK</sequence>
<dbReference type="FunFam" id="1.10.238.10:FF:000132">
    <property type="entry name" value="Ryanodine receptor 44F"/>
    <property type="match status" value="1"/>
</dbReference>
<evidence type="ECO:0000256" key="6">
    <source>
        <dbReference type="ARBA" id="ARBA00022837"/>
    </source>
</evidence>
<proteinExistence type="predicted"/>
<dbReference type="GO" id="GO:0006941">
    <property type="term" value="P:striated muscle contraction"/>
    <property type="evidence" value="ECO:0007669"/>
    <property type="project" value="TreeGrafter"/>
</dbReference>
<keyword evidence="6" id="KW-0106">Calcium</keyword>
<dbReference type="GO" id="GO:0030018">
    <property type="term" value="C:Z disc"/>
    <property type="evidence" value="ECO:0007669"/>
    <property type="project" value="TreeGrafter"/>
</dbReference>
<keyword evidence="2" id="KW-0813">Transport</keyword>
<dbReference type="Pfam" id="PF21119">
    <property type="entry name" value="RYDR_Jsol"/>
    <property type="match status" value="1"/>
</dbReference>
<gene>
    <name evidence="17" type="primary">RyR-L3</name>
    <name evidence="17" type="ORF">Hamer_G014919</name>
</gene>
<keyword evidence="4" id="KW-0107">Calcium channel</keyword>
<keyword evidence="7" id="KW-0703">Sarcoplasmic reticulum</keyword>
<evidence type="ECO:0000256" key="7">
    <source>
        <dbReference type="ARBA" id="ARBA00022951"/>
    </source>
</evidence>
<evidence type="ECO:0000256" key="3">
    <source>
        <dbReference type="ARBA" id="ARBA00022568"/>
    </source>
</evidence>
<evidence type="ECO:0000256" key="14">
    <source>
        <dbReference type="SAM" id="MobiDB-lite"/>
    </source>
</evidence>
<evidence type="ECO:0000256" key="1">
    <source>
        <dbReference type="ARBA" id="ARBA00004326"/>
    </source>
</evidence>
<dbReference type="CDD" id="cd00051">
    <property type="entry name" value="EFh"/>
    <property type="match status" value="1"/>
</dbReference>
<feature type="region of interest" description="Disordered" evidence="14">
    <location>
        <begin position="4025"/>
        <end position="4059"/>
    </location>
</feature>
<keyword evidence="9" id="KW-0406">Ion transport</keyword>
<dbReference type="GO" id="GO:0034704">
    <property type="term" value="C:calcium channel complex"/>
    <property type="evidence" value="ECO:0007669"/>
    <property type="project" value="TreeGrafter"/>
</dbReference>
<dbReference type="PANTHER" id="PTHR46399:SF8">
    <property type="entry name" value="B30.2_SPRY DOMAIN-CONTAINING PROTEIN"/>
    <property type="match status" value="1"/>
</dbReference>
<keyword evidence="8" id="KW-1133">Transmembrane helix</keyword>
<dbReference type="EMBL" id="JAHLQT010035946">
    <property type="protein sequence ID" value="KAG7158035.1"/>
    <property type="molecule type" value="Genomic_DNA"/>
</dbReference>
<dbReference type="Pfam" id="PF00622">
    <property type="entry name" value="SPRY"/>
    <property type="match status" value="3"/>
</dbReference>
<reference evidence="17" key="1">
    <citation type="journal article" date="2021" name="Sci. Adv.">
        <title>The American lobster genome reveals insights on longevity, neural, and immune adaptations.</title>
        <authorList>
            <person name="Polinski J.M."/>
            <person name="Zimin A.V."/>
            <person name="Clark K.F."/>
            <person name="Kohn A.B."/>
            <person name="Sadowski N."/>
            <person name="Timp W."/>
            <person name="Ptitsyn A."/>
            <person name="Khanna P."/>
            <person name="Romanova D.Y."/>
            <person name="Williams P."/>
            <person name="Greenwood S.J."/>
            <person name="Moroz L.L."/>
            <person name="Walt D.R."/>
            <person name="Bodnar A.G."/>
        </authorList>
    </citation>
    <scope>NUCLEOTIDE SEQUENCE</scope>
    <source>
        <strain evidence="17">GMGI-L3</strain>
    </source>
</reference>
<protein>
    <submittedName>
        <fullName evidence="17">Ryanodine receptor-like 3</fullName>
    </submittedName>
</protein>
<keyword evidence="17" id="KW-0675">Receptor</keyword>
<dbReference type="SUPFAM" id="SSF47473">
    <property type="entry name" value="EF-hand"/>
    <property type="match status" value="1"/>
</dbReference>
<dbReference type="SMART" id="SM00449">
    <property type="entry name" value="SPRY"/>
    <property type="match status" value="3"/>
</dbReference>
<dbReference type="InterPro" id="IPR000699">
    <property type="entry name" value="RIH_dom"/>
</dbReference>
<dbReference type="GO" id="GO:0042383">
    <property type="term" value="C:sarcolemma"/>
    <property type="evidence" value="ECO:0007669"/>
    <property type="project" value="TreeGrafter"/>
</dbReference>
<dbReference type="InterPro" id="IPR001870">
    <property type="entry name" value="B30.2/SPRY"/>
</dbReference>
<dbReference type="InterPro" id="IPR011992">
    <property type="entry name" value="EF-hand-dom_pair"/>
</dbReference>
<accession>A0A8J5JM50</accession>
<dbReference type="FunFam" id="2.60.120.920:FF:000002">
    <property type="entry name" value="ryanodine receptor isoform X2"/>
    <property type="match status" value="1"/>
</dbReference>
<evidence type="ECO:0000259" key="16">
    <source>
        <dbReference type="PROSITE" id="PS50222"/>
    </source>
</evidence>
<dbReference type="InterPro" id="IPR048581">
    <property type="entry name" value="RYDR_Jsol"/>
</dbReference>
<evidence type="ECO:0000256" key="13">
    <source>
        <dbReference type="ARBA" id="ARBA00036634"/>
    </source>
</evidence>
<evidence type="ECO:0000259" key="15">
    <source>
        <dbReference type="PROSITE" id="PS50188"/>
    </source>
</evidence>
<feature type="compositionally biased region" description="Polar residues" evidence="14">
    <location>
        <begin position="1009"/>
        <end position="1018"/>
    </location>
</feature>
<dbReference type="CDD" id="cd12877">
    <property type="entry name" value="SPRY1_RyR"/>
    <property type="match status" value="1"/>
</dbReference>
<dbReference type="SUPFAM" id="SSF100909">
    <property type="entry name" value="IP3 receptor type 1 binding core, domain 2"/>
    <property type="match status" value="1"/>
</dbReference>
<keyword evidence="10" id="KW-0472">Membrane</keyword>
<dbReference type="Pfam" id="PF08454">
    <property type="entry name" value="RIH_assoc"/>
    <property type="match status" value="1"/>
</dbReference>
<dbReference type="InterPro" id="IPR013333">
    <property type="entry name" value="Ryan_recept"/>
</dbReference>
<dbReference type="GO" id="GO:0005790">
    <property type="term" value="C:smooth endoplasmic reticulum"/>
    <property type="evidence" value="ECO:0007669"/>
    <property type="project" value="TreeGrafter"/>
</dbReference>
<dbReference type="PRINTS" id="PR00795">
    <property type="entry name" value="RYANODINER"/>
</dbReference>
<dbReference type="GO" id="GO:0033017">
    <property type="term" value="C:sarcoplasmic reticulum membrane"/>
    <property type="evidence" value="ECO:0007669"/>
    <property type="project" value="UniProtKB-SubCell"/>
</dbReference>
<dbReference type="Proteomes" id="UP000747542">
    <property type="component" value="Unassembled WGS sequence"/>
</dbReference>